<evidence type="ECO:0000313" key="2">
    <source>
        <dbReference type="Proteomes" id="UP000887565"/>
    </source>
</evidence>
<organism evidence="2 3">
    <name type="scientific">Romanomermis culicivorax</name>
    <name type="common">Nematode worm</name>
    <dbReference type="NCBI Taxonomy" id="13658"/>
    <lineage>
        <taxon>Eukaryota</taxon>
        <taxon>Metazoa</taxon>
        <taxon>Ecdysozoa</taxon>
        <taxon>Nematoda</taxon>
        <taxon>Enoplea</taxon>
        <taxon>Dorylaimia</taxon>
        <taxon>Mermithida</taxon>
        <taxon>Mermithoidea</taxon>
        <taxon>Mermithidae</taxon>
        <taxon>Romanomermis</taxon>
    </lineage>
</organism>
<dbReference type="Proteomes" id="UP000887565">
    <property type="component" value="Unplaced"/>
</dbReference>
<evidence type="ECO:0000313" key="3">
    <source>
        <dbReference type="WBParaSite" id="nRc.2.0.1.t00119-RA"/>
    </source>
</evidence>
<keyword evidence="2" id="KW-1185">Reference proteome</keyword>
<keyword evidence="1" id="KW-0472">Membrane</keyword>
<accession>A0A915HFQ0</accession>
<feature type="transmembrane region" description="Helical" evidence="1">
    <location>
        <begin position="72"/>
        <end position="92"/>
    </location>
</feature>
<dbReference type="WBParaSite" id="nRc.2.0.1.t00119-RA">
    <property type="protein sequence ID" value="nRc.2.0.1.t00119-RA"/>
    <property type="gene ID" value="nRc.2.0.1.g00119"/>
</dbReference>
<proteinExistence type="predicted"/>
<keyword evidence="1" id="KW-1133">Transmembrane helix</keyword>
<protein>
    <submittedName>
        <fullName evidence="3">Uncharacterized protein</fullName>
    </submittedName>
</protein>
<dbReference type="AlphaFoldDB" id="A0A915HFQ0"/>
<keyword evidence="1" id="KW-0812">Transmembrane</keyword>
<reference evidence="3" key="1">
    <citation type="submission" date="2022-11" db="UniProtKB">
        <authorList>
            <consortium name="WormBaseParasite"/>
        </authorList>
    </citation>
    <scope>IDENTIFICATION</scope>
</reference>
<evidence type="ECO:0000256" key="1">
    <source>
        <dbReference type="SAM" id="Phobius"/>
    </source>
</evidence>
<sequence length="96" mass="10846">MFSWQTLYYLDADMLKGFLGGALAVPPLANVGEPNLHYMRRDFGNIGHDSCIVKEPGTKCGEIVIISKQRPLGLYNFLYFIENMFIFPVWVVDGGK</sequence>
<name>A0A915HFQ0_ROMCU</name>